<name>A0A1R0KYZ5_9PSEU</name>
<dbReference type="EMBL" id="MQUQ01000004">
    <property type="protein sequence ID" value="OLZ54581.1"/>
    <property type="molecule type" value="Genomic_DNA"/>
</dbReference>
<protein>
    <recommendedName>
        <fullName evidence="1">Methyltransferase domain-containing protein</fullName>
    </recommendedName>
</protein>
<proteinExistence type="predicted"/>
<dbReference type="AlphaFoldDB" id="A0A1R0KYZ5"/>
<gene>
    <name evidence="2" type="ORF">BS329_08650</name>
</gene>
<dbReference type="SUPFAM" id="SSF53335">
    <property type="entry name" value="S-adenosyl-L-methionine-dependent methyltransferases"/>
    <property type="match status" value="1"/>
</dbReference>
<dbReference type="InterPro" id="IPR041698">
    <property type="entry name" value="Methyltransf_25"/>
</dbReference>
<sequence length="281" mass="30751">MTVPDSRFAEALTEIAPLLRCQSCFRGPLSVAPDGLACSSCAYEFPLVDGILDMSGAGPRLDDVGDKPYEGRWASFYDWLMSRPSRQRLDAGLLGLDVSRYYAEMPARLGALGDGPTLEVPCGNVPFLDHAEAYRRNGPWIFVDLSWALLRRLTARLAERGLRRHLAVRADVRSLPVLDGRMRNVVSMFGLHCFHDKATVFAEFRRCLRPEGSVVASTLTTDGHAISRFYHRLSQSDGTFAPDNSAADVCSAARGHGFRIGDELRLGSAYVFGAGVAHDAG</sequence>
<organism evidence="2 3">
    <name type="scientific">Amycolatopsis coloradensis</name>
    <dbReference type="NCBI Taxonomy" id="76021"/>
    <lineage>
        <taxon>Bacteria</taxon>
        <taxon>Bacillati</taxon>
        <taxon>Actinomycetota</taxon>
        <taxon>Actinomycetes</taxon>
        <taxon>Pseudonocardiales</taxon>
        <taxon>Pseudonocardiaceae</taxon>
        <taxon>Amycolatopsis</taxon>
    </lineage>
</organism>
<evidence type="ECO:0000313" key="3">
    <source>
        <dbReference type="Proteomes" id="UP000187486"/>
    </source>
</evidence>
<dbReference type="RefSeq" id="WP_076157716.1">
    <property type="nucleotide sequence ID" value="NZ_JBEZVB010000023.1"/>
</dbReference>
<dbReference type="InterPro" id="IPR029063">
    <property type="entry name" value="SAM-dependent_MTases_sf"/>
</dbReference>
<evidence type="ECO:0000313" key="2">
    <source>
        <dbReference type="EMBL" id="OLZ54581.1"/>
    </source>
</evidence>
<dbReference type="Pfam" id="PF13649">
    <property type="entry name" value="Methyltransf_25"/>
    <property type="match status" value="1"/>
</dbReference>
<comment type="caution">
    <text evidence="2">The sequence shown here is derived from an EMBL/GenBank/DDBJ whole genome shotgun (WGS) entry which is preliminary data.</text>
</comment>
<accession>A0A1R0KYZ5</accession>
<feature type="domain" description="Methyltransferase" evidence="1">
    <location>
        <begin position="118"/>
        <end position="212"/>
    </location>
</feature>
<reference evidence="2 3" key="1">
    <citation type="submission" date="2016-01" db="EMBL/GenBank/DDBJ databases">
        <title>Amycolatopsis coloradensis genome sequencing and assembly.</title>
        <authorList>
            <person name="Mayilraj S."/>
        </authorList>
    </citation>
    <scope>NUCLEOTIDE SEQUENCE [LARGE SCALE GENOMIC DNA]</scope>
    <source>
        <strain evidence="2 3">DSM 44225</strain>
    </source>
</reference>
<evidence type="ECO:0000259" key="1">
    <source>
        <dbReference type="Pfam" id="PF13649"/>
    </source>
</evidence>
<dbReference type="OrthoDB" id="3676796at2"/>
<dbReference type="Proteomes" id="UP000187486">
    <property type="component" value="Unassembled WGS sequence"/>
</dbReference>
<keyword evidence="3" id="KW-1185">Reference proteome</keyword>
<dbReference type="Gene3D" id="3.40.50.150">
    <property type="entry name" value="Vaccinia Virus protein VP39"/>
    <property type="match status" value="1"/>
</dbReference>
<dbReference type="STRING" id="76021.BS329_08650"/>